<name>A0ABY4QXB5_9ACTN</name>
<dbReference type="Pfam" id="PF01751">
    <property type="entry name" value="Toprim"/>
    <property type="match status" value="1"/>
</dbReference>
<feature type="site" description="Interaction with DNA" evidence="8">
    <location>
        <position position="339"/>
    </location>
</feature>
<dbReference type="CDD" id="cd03363">
    <property type="entry name" value="TOPRIM_TopoIA_TopoI"/>
    <property type="match status" value="1"/>
</dbReference>
<evidence type="ECO:0000256" key="1">
    <source>
        <dbReference type="ARBA" id="ARBA00000213"/>
    </source>
</evidence>
<dbReference type="InterPro" id="IPR025589">
    <property type="entry name" value="Toprim_C_rpt"/>
</dbReference>
<keyword evidence="7 8" id="KW-0413">Isomerase</keyword>
<evidence type="ECO:0000313" key="12">
    <source>
        <dbReference type="EMBL" id="UQX88133.1"/>
    </source>
</evidence>
<feature type="compositionally biased region" description="Basic and acidic residues" evidence="9">
    <location>
        <begin position="483"/>
        <end position="499"/>
    </location>
</feature>
<evidence type="ECO:0000259" key="10">
    <source>
        <dbReference type="PROSITE" id="PS50880"/>
    </source>
</evidence>
<dbReference type="InterPro" id="IPR013497">
    <property type="entry name" value="Topo_IA_cen"/>
</dbReference>
<dbReference type="CDD" id="cd00186">
    <property type="entry name" value="TOP1Ac"/>
    <property type="match status" value="1"/>
</dbReference>
<comment type="similarity">
    <text evidence="2 8">Belongs to the type IA topoisomerase family.</text>
</comment>
<comment type="function">
    <text evidence="8">Releases the supercoiling and torsional tension of DNA, which is introduced during the DNA replication and transcription, by transiently cleaving and rejoining one strand of the DNA duplex. Introduces a single-strand break via transesterification at a target site in duplex DNA. The scissile phosphodiester is attacked by the catalytic tyrosine of the enzyme, resulting in the formation of a DNA-(5'-phosphotyrosyl)-enzyme intermediate and the expulsion of a 3'-OH DNA strand. The free DNA strand then undergoes passage around the unbroken strand, thus removing DNA supercoils. Finally, in the religation step, the DNA 3'-OH attacks the covalent intermediate to expel the active-site tyrosine and restore the DNA phosphodiester backbone.</text>
</comment>
<feature type="domain" description="Topo IA-type catalytic" evidence="11">
    <location>
        <begin position="154"/>
        <end position="617"/>
    </location>
</feature>
<feature type="region of interest" description="Disordered" evidence="9">
    <location>
        <begin position="885"/>
        <end position="924"/>
    </location>
</feature>
<dbReference type="Pfam" id="PF13368">
    <property type="entry name" value="Toprim_C_rpt"/>
    <property type="match status" value="4"/>
</dbReference>
<dbReference type="InterPro" id="IPR013826">
    <property type="entry name" value="Topo_IA_cen_sub3"/>
</dbReference>
<dbReference type="HAMAP" id="MF_00952">
    <property type="entry name" value="Topoisom_1_prok"/>
    <property type="match status" value="1"/>
</dbReference>
<feature type="domain" description="Toprim" evidence="10">
    <location>
        <begin position="15"/>
        <end position="139"/>
    </location>
</feature>
<dbReference type="EMBL" id="CP097332">
    <property type="protein sequence ID" value="UQX88133.1"/>
    <property type="molecule type" value="Genomic_DNA"/>
</dbReference>
<dbReference type="SMART" id="SM00437">
    <property type="entry name" value="TOP1Ac"/>
    <property type="match status" value="1"/>
</dbReference>
<dbReference type="InterPro" id="IPR013824">
    <property type="entry name" value="Topo_IA_cen_sub1"/>
</dbReference>
<dbReference type="InterPro" id="IPR005733">
    <property type="entry name" value="TopoI_bac-type"/>
</dbReference>
<dbReference type="Pfam" id="PF01131">
    <property type="entry name" value="Topoisom_bac"/>
    <property type="match status" value="1"/>
</dbReference>
<feature type="site" description="Interaction with DNA" evidence="8">
    <location>
        <position position="173"/>
    </location>
</feature>
<evidence type="ECO:0000256" key="8">
    <source>
        <dbReference type="HAMAP-Rule" id="MF_00952"/>
    </source>
</evidence>
<dbReference type="InterPro" id="IPR023405">
    <property type="entry name" value="Topo_IA_core_domain"/>
</dbReference>
<dbReference type="Proteomes" id="UP001056336">
    <property type="component" value="Chromosome"/>
</dbReference>
<dbReference type="SMART" id="SM00493">
    <property type="entry name" value="TOPRIM"/>
    <property type="match status" value="1"/>
</dbReference>
<dbReference type="Gene3D" id="2.70.20.10">
    <property type="entry name" value="Topoisomerase I, domain 3"/>
    <property type="match status" value="1"/>
</dbReference>
<evidence type="ECO:0000256" key="9">
    <source>
        <dbReference type="SAM" id="MobiDB-lite"/>
    </source>
</evidence>
<gene>
    <name evidence="8 12" type="primary">topA</name>
    <name evidence="12" type="ORF">M6D93_17850</name>
</gene>
<dbReference type="InterPro" id="IPR003602">
    <property type="entry name" value="Topo_IA_DNA-bd_dom"/>
</dbReference>
<dbReference type="EC" id="5.6.2.1" evidence="8"/>
<dbReference type="PRINTS" id="PR00417">
    <property type="entry name" value="PRTPISMRASEI"/>
</dbReference>
<evidence type="ECO:0000256" key="7">
    <source>
        <dbReference type="ARBA" id="ARBA00023235"/>
    </source>
</evidence>
<dbReference type="PROSITE" id="PS52039">
    <property type="entry name" value="TOPO_IA_2"/>
    <property type="match status" value="1"/>
</dbReference>
<keyword evidence="4" id="KW-0460">Magnesium</keyword>
<dbReference type="Gene3D" id="1.10.290.10">
    <property type="entry name" value="Topoisomerase I, domain 4"/>
    <property type="match status" value="1"/>
</dbReference>
<evidence type="ECO:0000256" key="4">
    <source>
        <dbReference type="ARBA" id="ARBA00022842"/>
    </source>
</evidence>
<reference evidence="12" key="2">
    <citation type="submission" date="2022-05" db="EMBL/GenBank/DDBJ databases">
        <authorList>
            <person name="Kim J.-S."/>
            <person name="Lee K."/>
            <person name="Suh M."/>
            <person name="Eom M."/>
            <person name="Kim J.-S."/>
            <person name="Kim D.-S."/>
            <person name="Ko S.-H."/>
            <person name="Shin Y."/>
            <person name="Lee J.-S."/>
        </authorList>
    </citation>
    <scope>NUCLEOTIDE SEQUENCE</scope>
    <source>
        <strain evidence="12">N237</strain>
    </source>
</reference>
<dbReference type="NCBIfam" id="TIGR01051">
    <property type="entry name" value="topA_bact"/>
    <property type="match status" value="1"/>
</dbReference>
<comment type="catalytic activity">
    <reaction evidence="1 8">
        <text>ATP-independent breakage of single-stranded DNA, followed by passage and rejoining.</text>
        <dbReference type="EC" id="5.6.2.1"/>
    </reaction>
</comment>
<reference evidence="12" key="1">
    <citation type="journal article" date="2018" name="Int. J. Syst. Evol. Microbiol.">
        <title>Jatrophihabitans telluris sp. nov., isolated from sediment soil of lava forest wetlands and the emended description of the genus Jatrophihabitans.</title>
        <authorList>
            <person name="Lee K.C."/>
            <person name="Suh M.K."/>
            <person name="Eom M.K."/>
            <person name="Kim K.K."/>
            <person name="Kim J.S."/>
            <person name="Kim D.S."/>
            <person name="Ko S.H."/>
            <person name="Shin Y.K."/>
            <person name="Lee J.S."/>
        </authorList>
    </citation>
    <scope>NUCLEOTIDE SEQUENCE</scope>
    <source>
        <strain evidence="12">N237</strain>
    </source>
</reference>
<dbReference type="InterPro" id="IPR003601">
    <property type="entry name" value="Topo_IA_2"/>
</dbReference>
<dbReference type="InterPro" id="IPR006171">
    <property type="entry name" value="TOPRIM_dom"/>
</dbReference>
<proteinExistence type="inferred from homology"/>
<evidence type="ECO:0000313" key="13">
    <source>
        <dbReference type="Proteomes" id="UP001056336"/>
    </source>
</evidence>
<evidence type="ECO:0000256" key="6">
    <source>
        <dbReference type="ARBA" id="ARBA00023125"/>
    </source>
</evidence>
<dbReference type="RefSeq" id="WP_249771336.1">
    <property type="nucleotide sequence ID" value="NZ_CP097332.1"/>
</dbReference>
<feature type="compositionally biased region" description="Low complexity" evidence="9">
    <location>
        <begin position="473"/>
        <end position="482"/>
    </location>
</feature>
<accession>A0ABY4QXB5</accession>
<sequence>MPPQKKASKKAPTGNKLVIVESPAKAKTISGYLGSGYTVEASIGHIRDLPRNAADVPAAYKGQPWARLGVNTDDDFEPLYVVSPDRKAQVTKLKALVKDADEVFLATDEDREGEAIAWHLQQTLKPTVPVRRMVFHEITPQAIERAVNSPREIDTHLVDAQETRRILDRLYGYEVSPVLWKKVLPKLSAGRVQSVATRIVVERERQRMAFHTAEYWDIEGSFAPVDRKAGDPETFTAQLVALGDERIAAGRDFDPATGRASTDVLHLDEAGARGLAARLDGVDFTVTRVEEKPYRRRPYPPFMTSTLQQEAGRKLRWSSAVTMRVAQRLYENGYITYMRTDSTNLSDTALTAARTQARELYGDAYVPAEPRHYSRKVKNAQEAHEAIRPAGDSFRTPGQLASALSSDEFRLYELIWQRTLASQMADAVGTTMSIRLAGTSVADERAEFATSGRTITFPGFMRAYVEDIDEGASDSASDSDGTAGRDDTEKRLPQLERGDGLGVRRLQPSGHSTNPPARYTEASLVKAMEELGIGRPSTYASIMQTIQDRGYVWKKGAALVPSWVAFAVVGLLEGHFARLVDYGFTASVENDLDSIAGGSTSRVDWLRKFYFGSTAAEVATESGDRISAQGGLKKLIAERLEDIDARGVNSIALFGTDPATTDAIVVRVGRYGPYVQKGGPDSDVRASVPEDLAPDELTPDKVEELLSAPSGDREIGPDPETGREITGKNGRYGPYVTDGERTASLFKTMSLETLTVEEAARLLTLPRVVGLDPAADEGKGAEITAQNGRYGPYIKRGTDSRSLEAEEQLFTVTLEQALAIFAQPKLRGRRAAAAPPLKELGVDAVSGMPMVVKDGRFGPYVTDGETNASLRRDDSVEEITDERASELLADRRARGPVKKKATAKKAAKKSPAKKAATKSATKSAVKKVVAKKVVAKKA</sequence>
<dbReference type="GO" id="GO:0003917">
    <property type="term" value="F:DNA topoisomerase type I (single strand cut, ATP-independent) activity"/>
    <property type="evidence" value="ECO:0007669"/>
    <property type="project" value="UniProtKB-EC"/>
</dbReference>
<dbReference type="InterPro" id="IPR034149">
    <property type="entry name" value="TOPRIM_TopoI"/>
</dbReference>
<feature type="site" description="Interaction with DNA" evidence="8">
    <location>
        <position position="168"/>
    </location>
</feature>
<protein>
    <recommendedName>
        <fullName evidence="8">DNA topoisomerase 1</fullName>
        <ecNumber evidence="8">5.6.2.1</ecNumber>
    </recommendedName>
    <alternativeName>
        <fullName evidence="8">DNA topoisomerase I</fullName>
    </alternativeName>
</protein>
<feature type="site" description="Interaction with DNA" evidence="8">
    <location>
        <position position="180"/>
    </location>
</feature>
<keyword evidence="6 8" id="KW-0238">DNA-binding</keyword>
<dbReference type="PROSITE" id="PS00396">
    <property type="entry name" value="TOPO_IA_1"/>
    <property type="match status" value="1"/>
</dbReference>
<feature type="site" description="Interaction with DNA" evidence="8">
    <location>
        <position position="164"/>
    </location>
</feature>
<feature type="region of interest" description="Interaction with DNA" evidence="8">
    <location>
        <begin position="188"/>
        <end position="193"/>
    </location>
</feature>
<dbReference type="SUPFAM" id="SSF56712">
    <property type="entry name" value="Prokaryotic type I DNA topoisomerase"/>
    <property type="match status" value="1"/>
</dbReference>
<evidence type="ECO:0000256" key="2">
    <source>
        <dbReference type="ARBA" id="ARBA00009446"/>
    </source>
</evidence>
<dbReference type="PROSITE" id="PS50880">
    <property type="entry name" value="TOPRIM"/>
    <property type="match status" value="1"/>
</dbReference>
<dbReference type="InterPro" id="IPR000380">
    <property type="entry name" value="Topo_IA"/>
</dbReference>
<keyword evidence="13" id="KW-1185">Reference proteome</keyword>
<feature type="site" description="Interaction with DNA" evidence="8">
    <location>
        <position position="165"/>
    </location>
</feature>
<comment type="subunit">
    <text evidence="8">Monomer.</text>
</comment>
<dbReference type="InterPro" id="IPR023406">
    <property type="entry name" value="Topo_IA_AS"/>
</dbReference>
<evidence type="ECO:0000256" key="3">
    <source>
        <dbReference type="ARBA" id="ARBA00022723"/>
    </source>
</evidence>
<feature type="compositionally biased region" description="Basic and acidic residues" evidence="9">
    <location>
        <begin position="711"/>
        <end position="726"/>
    </location>
</feature>
<organism evidence="12 13">
    <name type="scientific">Jatrophihabitans telluris</name>
    <dbReference type="NCBI Taxonomy" id="2038343"/>
    <lineage>
        <taxon>Bacteria</taxon>
        <taxon>Bacillati</taxon>
        <taxon>Actinomycetota</taxon>
        <taxon>Actinomycetes</taxon>
        <taxon>Jatrophihabitantales</taxon>
        <taxon>Jatrophihabitantaceae</taxon>
        <taxon>Jatrophihabitans</taxon>
    </lineage>
</organism>
<dbReference type="InterPro" id="IPR013825">
    <property type="entry name" value="Topo_IA_cen_sub2"/>
</dbReference>
<dbReference type="PANTHER" id="PTHR42785:SF1">
    <property type="entry name" value="DNA TOPOISOMERASE"/>
    <property type="match status" value="1"/>
</dbReference>
<keyword evidence="5 8" id="KW-0799">Topoisomerase</keyword>
<feature type="compositionally biased region" description="Basic residues" evidence="9">
    <location>
        <begin position="894"/>
        <end position="916"/>
    </location>
</feature>
<evidence type="ECO:0000256" key="5">
    <source>
        <dbReference type="ARBA" id="ARBA00023029"/>
    </source>
</evidence>
<feature type="active site" description="O-(5'-phospho-DNA)-tyrosine intermediate" evidence="8">
    <location>
        <position position="337"/>
    </location>
</feature>
<dbReference type="InterPro" id="IPR028612">
    <property type="entry name" value="Topoisom_1_IA"/>
</dbReference>
<dbReference type="Gene3D" id="1.10.460.10">
    <property type="entry name" value="Topoisomerase I, domain 2"/>
    <property type="match status" value="1"/>
</dbReference>
<feature type="site" description="Interaction with DNA" evidence="8">
    <location>
        <position position="549"/>
    </location>
</feature>
<dbReference type="SMART" id="SM00436">
    <property type="entry name" value="TOP1Bc"/>
    <property type="match status" value="1"/>
</dbReference>
<feature type="region of interest" description="Disordered" evidence="9">
    <location>
        <begin position="471"/>
        <end position="518"/>
    </location>
</feature>
<dbReference type="Gene3D" id="3.40.50.140">
    <property type="match status" value="1"/>
</dbReference>
<keyword evidence="3" id="KW-0479">Metal-binding</keyword>
<evidence type="ECO:0000259" key="11">
    <source>
        <dbReference type="PROSITE" id="PS52039"/>
    </source>
</evidence>
<feature type="site" description="Interaction with DNA" evidence="8">
    <location>
        <position position="45"/>
    </location>
</feature>
<feature type="region of interest" description="Disordered" evidence="9">
    <location>
        <begin position="678"/>
        <end position="736"/>
    </location>
</feature>
<dbReference type="PANTHER" id="PTHR42785">
    <property type="entry name" value="DNA TOPOISOMERASE, TYPE IA, CORE"/>
    <property type="match status" value="1"/>
</dbReference>